<sequence>MLTWNCNGAFRKKFDALAAFDVDLLVVQECEDPARATDRNYNEFSQNYLWSGPTKNKGLGVFAKPNIKIEQVHMDLDPLELFLPVRVNGEWPLLAVWTRHANSPNFRYIGQLWKLLQRDKSFLNHPGAGLIGDLNSNKRWDEWDRWWNHSDVVRELSDLGLESAYHRHFQEEQGAESRPTLYLQRNLAKAYHIDYGFFGPEWFVRKVEVGEAHEWLEISDHMPVVFELERNAHFNKKTRPCGPGFSCHDKRPVGRPPTKR</sequence>
<dbReference type="SUPFAM" id="SSF56219">
    <property type="entry name" value="DNase I-like"/>
    <property type="match status" value="1"/>
</dbReference>
<comment type="caution">
    <text evidence="2">The sequence shown here is derived from an EMBL/GenBank/DDBJ whole genome shotgun (WGS) entry which is preliminary data.</text>
</comment>
<dbReference type="InterPro" id="IPR005135">
    <property type="entry name" value="Endo/exonuclease/phosphatase"/>
</dbReference>
<organism evidence="2 3">
    <name type="scientific">Limnobacter humi</name>
    <dbReference type="NCBI Taxonomy" id="1778671"/>
    <lineage>
        <taxon>Bacteria</taxon>
        <taxon>Pseudomonadati</taxon>
        <taxon>Pseudomonadota</taxon>
        <taxon>Betaproteobacteria</taxon>
        <taxon>Burkholderiales</taxon>
        <taxon>Burkholderiaceae</taxon>
        <taxon>Limnobacter</taxon>
    </lineage>
</organism>
<keyword evidence="3" id="KW-1185">Reference proteome</keyword>
<dbReference type="Pfam" id="PF03372">
    <property type="entry name" value="Exo_endo_phos"/>
    <property type="match status" value="1"/>
</dbReference>
<protein>
    <submittedName>
        <fullName evidence="2">Endonuclease/exonuclease/phosphatase family protein</fullName>
    </submittedName>
</protein>
<keyword evidence="2" id="KW-0255">Endonuclease</keyword>
<name>A0ABT1WFW3_9BURK</name>
<feature type="domain" description="Endonuclease/exonuclease/phosphatase" evidence="1">
    <location>
        <begin position="2"/>
        <end position="221"/>
    </location>
</feature>
<dbReference type="InterPro" id="IPR036691">
    <property type="entry name" value="Endo/exonu/phosph_ase_sf"/>
</dbReference>
<dbReference type="RefSeq" id="WP_256764438.1">
    <property type="nucleotide sequence ID" value="NZ_JANIGO010000002.1"/>
</dbReference>
<proteinExistence type="predicted"/>
<dbReference type="GO" id="GO:0004519">
    <property type="term" value="F:endonuclease activity"/>
    <property type="evidence" value="ECO:0007669"/>
    <property type="project" value="UniProtKB-KW"/>
</dbReference>
<evidence type="ECO:0000259" key="1">
    <source>
        <dbReference type="Pfam" id="PF03372"/>
    </source>
</evidence>
<keyword evidence="2" id="KW-0378">Hydrolase</keyword>
<keyword evidence="2" id="KW-0540">Nuclease</keyword>
<evidence type="ECO:0000313" key="3">
    <source>
        <dbReference type="Proteomes" id="UP001204142"/>
    </source>
</evidence>
<dbReference type="Gene3D" id="3.60.10.10">
    <property type="entry name" value="Endonuclease/exonuclease/phosphatase"/>
    <property type="match status" value="1"/>
</dbReference>
<gene>
    <name evidence="2" type="ORF">NQT62_08210</name>
</gene>
<evidence type="ECO:0000313" key="2">
    <source>
        <dbReference type="EMBL" id="MCQ8896412.1"/>
    </source>
</evidence>
<dbReference type="EMBL" id="JANIGO010000002">
    <property type="protein sequence ID" value="MCQ8896412.1"/>
    <property type="molecule type" value="Genomic_DNA"/>
</dbReference>
<reference evidence="2 3" key="1">
    <citation type="submission" date="2022-07" db="EMBL/GenBank/DDBJ databases">
        <authorList>
            <person name="Xamxidin M."/>
            <person name="Wu M."/>
        </authorList>
    </citation>
    <scope>NUCLEOTIDE SEQUENCE [LARGE SCALE GENOMIC DNA]</scope>
    <source>
        <strain evidence="2 3">NBRC 111650</strain>
    </source>
</reference>
<accession>A0ABT1WFW3</accession>
<dbReference type="Proteomes" id="UP001204142">
    <property type="component" value="Unassembled WGS sequence"/>
</dbReference>